<evidence type="ECO:0000256" key="3">
    <source>
        <dbReference type="ARBA" id="ARBA00022737"/>
    </source>
</evidence>
<evidence type="ECO:0000313" key="7">
    <source>
        <dbReference type="EMBL" id="KAF0977603.1"/>
    </source>
</evidence>
<accession>A0A6A5BIA0</accession>
<dbReference type="GO" id="GO:0000028">
    <property type="term" value="P:ribosomal small subunit assembly"/>
    <property type="evidence" value="ECO:0007669"/>
    <property type="project" value="TreeGrafter"/>
</dbReference>
<dbReference type="OMA" id="VYEWQSE"/>
<dbReference type="Pfam" id="PF00400">
    <property type="entry name" value="WD40"/>
    <property type="match status" value="2"/>
</dbReference>
<dbReference type="GO" id="GO:0000462">
    <property type="term" value="P:maturation of SSU-rRNA from tricistronic rRNA transcript (SSU-rRNA, 5.8S rRNA, LSU-rRNA)"/>
    <property type="evidence" value="ECO:0007669"/>
    <property type="project" value="TreeGrafter"/>
</dbReference>
<keyword evidence="8" id="KW-1185">Reference proteome</keyword>
<dbReference type="GO" id="GO:0034388">
    <property type="term" value="C:Pwp2p-containing subcomplex of 90S preribosome"/>
    <property type="evidence" value="ECO:0007669"/>
    <property type="project" value="TreeGrafter"/>
</dbReference>
<comment type="similarity">
    <text evidence="1">Belongs to the WD repeat PWP2 family.</text>
</comment>
<evidence type="ECO:0000256" key="2">
    <source>
        <dbReference type="ARBA" id="ARBA00022574"/>
    </source>
</evidence>
<dbReference type="PROSITE" id="PS50294">
    <property type="entry name" value="WD_REPEATS_REGION"/>
    <property type="match status" value="1"/>
</dbReference>
<name>A0A6A5BIA0_NAEFO</name>
<dbReference type="RefSeq" id="XP_044562316.1">
    <property type="nucleotide sequence ID" value="XM_044706916.1"/>
</dbReference>
<dbReference type="PANTHER" id="PTHR19858:SF0">
    <property type="entry name" value="PERIODIC TRYPTOPHAN PROTEIN 2 HOMOLOG"/>
    <property type="match status" value="1"/>
</dbReference>
<dbReference type="SMART" id="SM00320">
    <property type="entry name" value="WD40"/>
    <property type="match status" value="8"/>
</dbReference>
<keyword evidence="2 4" id="KW-0853">WD repeat</keyword>
<feature type="domain" description="Small-subunit processome Utp12" evidence="6">
    <location>
        <begin position="832"/>
        <end position="932"/>
    </location>
</feature>
<reference evidence="7 8" key="1">
    <citation type="journal article" date="2019" name="Sci. Rep.">
        <title>Nanopore sequencing improves the draft genome of the human pathogenic amoeba Naegleria fowleri.</title>
        <authorList>
            <person name="Liechti N."/>
            <person name="Schurch N."/>
            <person name="Bruggmann R."/>
            <person name="Wittwer M."/>
        </authorList>
    </citation>
    <scope>NUCLEOTIDE SEQUENCE [LARGE SCALE GENOMIC DNA]</scope>
    <source>
        <strain evidence="7 8">ATCC 30894</strain>
    </source>
</reference>
<dbReference type="Pfam" id="PF04003">
    <property type="entry name" value="Utp12"/>
    <property type="match status" value="1"/>
</dbReference>
<protein>
    <recommendedName>
        <fullName evidence="6">Small-subunit processome Utp12 domain-containing protein</fullName>
    </recommendedName>
</protein>
<evidence type="ECO:0000313" key="8">
    <source>
        <dbReference type="Proteomes" id="UP000444721"/>
    </source>
</evidence>
<dbReference type="PROSITE" id="PS00678">
    <property type="entry name" value="WD_REPEATS_1"/>
    <property type="match status" value="1"/>
</dbReference>
<dbReference type="VEuPathDB" id="AmoebaDB:NfTy_070250"/>
<dbReference type="VEuPathDB" id="AmoebaDB:NF0118090"/>
<feature type="region of interest" description="Disordered" evidence="5">
    <location>
        <begin position="942"/>
        <end position="980"/>
    </location>
</feature>
<keyword evidence="3" id="KW-0677">Repeat</keyword>
<evidence type="ECO:0000256" key="4">
    <source>
        <dbReference type="PROSITE-ProRule" id="PRU00221"/>
    </source>
</evidence>
<dbReference type="InterPro" id="IPR027145">
    <property type="entry name" value="PWP2"/>
</dbReference>
<dbReference type="InterPro" id="IPR019775">
    <property type="entry name" value="WD40_repeat_CS"/>
</dbReference>
<gene>
    <name evidence="7" type="ORF">FDP41_003595</name>
</gene>
<dbReference type="EMBL" id="VFQX01000034">
    <property type="protein sequence ID" value="KAF0977603.1"/>
    <property type="molecule type" value="Genomic_DNA"/>
</dbReference>
<evidence type="ECO:0000256" key="5">
    <source>
        <dbReference type="SAM" id="MobiDB-lite"/>
    </source>
</evidence>
<proteinExistence type="inferred from homology"/>
<dbReference type="VEuPathDB" id="AmoebaDB:FDP41_003595"/>
<dbReference type="PANTHER" id="PTHR19858">
    <property type="entry name" value="WD40 REPEAT PROTEIN"/>
    <property type="match status" value="1"/>
</dbReference>
<dbReference type="InterPro" id="IPR036322">
    <property type="entry name" value="WD40_repeat_dom_sf"/>
</dbReference>
<dbReference type="AlphaFoldDB" id="A0A6A5BIA0"/>
<dbReference type="InterPro" id="IPR001680">
    <property type="entry name" value="WD40_rpt"/>
</dbReference>
<dbReference type="OrthoDB" id="3142434at2759"/>
<dbReference type="Proteomes" id="UP000444721">
    <property type="component" value="Unassembled WGS sequence"/>
</dbReference>
<dbReference type="InterPro" id="IPR007148">
    <property type="entry name" value="SSU_processome_Utp12"/>
</dbReference>
<dbReference type="PROSITE" id="PS50082">
    <property type="entry name" value="WD_REPEATS_2"/>
    <property type="match status" value="1"/>
</dbReference>
<dbReference type="InterPro" id="IPR015943">
    <property type="entry name" value="WD40/YVTN_repeat-like_dom_sf"/>
</dbReference>
<evidence type="ECO:0000259" key="6">
    <source>
        <dbReference type="Pfam" id="PF04003"/>
    </source>
</evidence>
<comment type="caution">
    <text evidence="7">The sequence shown here is derived from an EMBL/GenBank/DDBJ whole genome shotgun (WGS) entry which is preliminary data.</text>
</comment>
<dbReference type="SUPFAM" id="SSF50978">
    <property type="entry name" value="WD40 repeat-like"/>
    <property type="match status" value="2"/>
</dbReference>
<dbReference type="GeneID" id="68110813"/>
<feature type="compositionally biased region" description="Basic and acidic residues" evidence="5">
    <location>
        <begin position="954"/>
        <end position="970"/>
    </location>
</feature>
<feature type="repeat" description="WD" evidence="4">
    <location>
        <begin position="566"/>
        <end position="608"/>
    </location>
</feature>
<evidence type="ECO:0000256" key="1">
    <source>
        <dbReference type="ARBA" id="ARBA00010226"/>
    </source>
</evidence>
<dbReference type="Gene3D" id="2.130.10.10">
    <property type="entry name" value="YVTN repeat-like/Quinoprotein amine dehydrogenase"/>
    <property type="match status" value="3"/>
</dbReference>
<sequence>MQTQQQEFIRLSSGHLPAAAAATSSTSGTDFYFSSLLGKVYTTDNENDTNNKNRICYTLDGTKLLSPVGNRITTVDFASNSSKTSFYGHKYNIQSFCLLHNNRALCTVSQDGTLTLLSYPKGIILSKFEKFLEPRVDSVVPSPNGQLVCFLGSKCSIYKFQSAVSPQNNLFNDSSILHQTSSRPIKLGDVKEAVCHTCADWIGSQFLAVGTNEGIVHVYKLDLEQSSGIEMVDFFSNHHALAGNKDEIVGCYFVFNKTQRKKNPGQIYSIDTRGCFIHWAFSPSKRQWQILKKVELSSKMDPAKKNKQTRGEGKLRIKCCSYHPTANLLIYGIGNSGCFEIFDIENQQIIYRLSKPHNIDGIQFLTNSSSIEQLLSSQNQQANVFNTSHSKKTDEDNGISTDITLPNSTWIAFSKENQLSVFDYESETFIYNQSNHSSQIQTCCYNENGQLLASGDFQGTIKVFSTENNQCFCNLPNAHSGPITGMIFSRPPGSRDAALYTSSLDGTVRAFDILRYKQFRMFTSLDAEGFSCLTVDPSGEIVIAAGNTTYNIYMWNVQTNQLLEVIKSHTAPITRLQFSVSNESTLISSSWDKTCKIWNIFSSKQAAEPIEFSAEILDCAVRPTDGAELAAVVMNGEIQFFDLLNVKALGYIDCKRDIQTLFSNPNGDYFSCIAYTGDGQNVLCGGKYQPFVCMYNVRQKVLIKRFIVSFNMSLEGMFDMDLLNPLIKKLRDDRKETRKSGNKSKKIGEQVIPGNQLELKPNIQVDRICFSPTNTEFALVSPNEGVLIFTNVTKEGSFQPLDIDPSITPESILALLEKESYTEALINSIRLNEPNIMVKVFNAIPVESVPLIVRSIPDNYLDRFLQFLAKETLESKRLQFCMLWLKSVLAQRKLSSAAHGANFRSLVRVLQQKMATLSYLTQHNQHTLDFLSSFIKPKRNILEEEKQQKKKEPKKSEMETREETLEEQKFKAILKSSSTK</sequence>
<dbReference type="GO" id="GO:0032040">
    <property type="term" value="C:small-subunit processome"/>
    <property type="evidence" value="ECO:0007669"/>
    <property type="project" value="TreeGrafter"/>
</dbReference>
<organism evidence="7 8">
    <name type="scientific">Naegleria fowleri</name>
    <name type="common">Brain eating amoeba</name>
    <dbReference type="NCBI Taxonomy" id="5763"/>
    <lineage>
        <taxon>Eukaryota</taxon>
        <taxon>Discoba</taxon>
        <taxon>Heterolobosea</taxon>
        <taxon>Tetramitia</taxon>
        <taxon>Eutetramitia</taxon>
        <taxon>Vahlkampfiidae</taxon>
        <taxon>Naegleria</taxon>
    </lineage>
</organism>